<keyword evidence="1" id="KW-0472">Membrane</keyword>
<reference evidence="2 3" key="1">
    <citation type="submission" date="2019-01" db="EMBL/GenBank/DDBJ databases">
        <title>Mucilaginibacter antarcticum sp. nov., isolated from antarctic soil.</title>
        <authorList>
            <person name="Yan Y.-Q."/>
            <person name="Du Z.-J."/>
        </authorList>
    </citation>
    <scope>NUCLEOTIDE SEQUENCE [LARGE SCALE GENOMIC DNA]</scope>
    <source>
        <strain evidence="2 3">F01003</strain>
    </source>
</reference>
<feature type="transmembrane region" description="Helical" evidence="1">
    <location>
        <begin position="110"/>
        <end position="130"/>
    </location>
</feature>
<keyword evidence="1" id="KW-0812">Transmembrane</keyword>
<evidence type="ECO:0000313" key="2">
    <source>
        <dbReference type="EMBL" id="RWY53875.1"/>
    </source>
</evidence>
<feature type="transmembrane region" description="Helical" evidence="1">
    <location>
        <begin position="15"/>
        <end position="36"/>
    </location>
</feature>
<keyword evidence="3" id="KW-1185">Reference proteome</keyword>
<gene>
    <name evidence="2" type="ORF">EPL05_07350</name>
</gene>
<dbReference type="OrthoDB" id="2968810at2"/>
<sequence>MKIKNEMADWGLRSASYWMTLFIAVGIIIVGVRFILFPRVGAAGFGIPLSNNADLAFGRIKGIRDIFSGLALLPLLFFRMKKATAFVFTAAIIVPVTDCFLVYLNNGPDPSQLVPGITAVFMAITSFLLFMNTQKTIA</sequence>
<dbReference type="InterPro" id="IPR025363">
    <property type="entry name" value="DUF4267"/>
</dbReference>
<evidence type="ECO:0000256" key="1">
    <source>
        <dbReference type="SAM" id="Phobius"/>
    </source>
</evidence>
<dbReference type="RefSeq" id="WP_128533308.1">
    <property type="nucleotide sequence ID" value="NZ_SBIW01000003.1"/>
</dbReference>
<comment type="caution">
    <text evidence="2">The sequence shown here is derived from an EMBL/GenBank/DDBJ whole genome shotgun (WGS) entry which is preliminary data.</text>
</comment>
<dbReference type="Pfam" id="PF14087">
    <property type="entry name" value="DUF4267"/>
    <property type="match status" value="1"/>
</dbReference>
<dbReference type="AlphaFoldDB" id="A0A444MQJ4"/>
<protein>
    <submittedName>
        <fullName evidence="2">DUF4267 domain-containing protein</fullName>
    </submittedName>
</protein>
<dbReference type="EMBL" id="SBIW01000003">
    <property type="protein sequence ID" value="RWY53875.1"/>
    <property type="molecule type" value="Genomic_DNA"/>
</dbReference>
<dbReference type="Proteomes" id="UP000286701">
    <property type="component" value="Unassembled WGS sequence"/>
</dbReference>
<proteinExistence type="predicted"/>
<accession>A0A444MQJ4</accession>
<keyword evidence="1" id="KW-1133">Transmembrane helix</keyword>
<evidence type="ECO:0000313" key="3">
    <source>
        <dbReference type="Proteomes" id="UP000286701"/>
    </source>
</evidence>
<name>A0A444MQJ4_9SPHI</name>
<organism evidence="2 3">
    <name type="scientific">Mucilaginibacter gilvus</name>
    <dbReference type="NCBI Taxonomy" id="2305909"/>
    <lineage>
        <taxon>Bacteria</taxon>
        <taxon>Pseudomonadati</taxon>
        <taxon>Bacteroidota</taxon>
        <taxon>Sphingobacteriia</taxon>
        <taxon>Sphingobacteriales</taxon>
        <taxon>Sphingobacteriaceae</taxon>
        <taxon>Mucilaginibacter</taxon>
    </lineage>
</organism>
<feature type="transmembrane region" description="Helical" evidence="1">
    <location>
        <begin position="85"/>
        <end position="104"/>
    </location>
</feature>